<keyword evidence="5" id="KW-0067">ATP-binding</keyword>
<dbReference type="Pfam" id="PF19055">
    <property type="entry name" value="ABC2_membrane_7"/>
    <property type="match status" value="1"/>
</dbReference>
<dbReference type="Pfam" id="PF01061">
    <property type="entry name" value="ABC2_membrane"/>
    <property type="match status" value="1"/>
</dbReference>
<dbReference type="EMBL" id="GL349498">
    <property type="protein sequence ID" value="KNC55303.1"/>
    <property type="molecule type" value="Genomic_DNA"/>
</dbReference>
<evidence type="ECO:0000256" key="8">
    <source>
        <dbReference type="SAM" id="MobiDB-lite"/>
    </source>
</evidence>
<organism evidence="11 12">
    <name type="scientific">Thecamonas trahens ATCC 50062</name>
    <dbReference type="NCBI Taxonomy" id="461836"/>
    <lineage>
        <taxon>Eukaryota</taxon>
        <taxon>Apusozoa</taxon>
        <taxon>Apusomonadida</taxon>
        <taxon>Apusomonadidae</taxon>
        <taxon>Thecamonas</taxon>
    </lineage>
</organism>
<evidence type="ECO:0000256" key="5">
    <source>
        <dbReference type="ARBA" id="ARBA00022840"/>
    </source>
</evidence>
<keyword evidence="6 9" id="KW-1133">Transmembrane helix</keyword>
<dbReference type="InterPro" id="IPR043926">
    <property type="entry name" value="ABCG_dom"/>
</dbReference>
<dbReference type="InterPro" id="IPR027417">
    <property type="entry name" value="P-loop_NTPase"/>
</dbReference>
<dbReference type="OrthoDB" id="66620at2759"/>
<feature type="transmembrane region" description="Helical" evidence="9">
    <location>
        <begin position="386"/>
        <end position="407"/>
    </location>
</feature>
<dbReference type="InterPro" id="IPR013525">
    <property type="entry name" value="ABC2_TM"/>
</dbReference>
<proteinExistence type="predicted"/>
<evidence type="ECO:0000256" key="2">
    <source>
        <dbReference type="ARBA" id="ARBA00022448"/>
    </source>
</evidence>
<keyword evidence="7 9" id="KW-0472">Membrane</keyword>
<evidence type="ECO:0000256" key="1">
    <source>
        <dbReference type="ARBA" id="ARBA00004141"/>
    </source>
</evidence>
<feature type="domain" description="ABC transporter" evidence="10">
    <location>
        <begin position="51"/>
        <end position="301"/>
    </location>
</feature>
<dbReference type="Proteomes" id="UP000054408">
    <property type="component" value="Unassembled WGS sequence"/>
</dbReference>
<keyword evidence="12" id="KW-1185">Reference proteome</keyword>
<dbReference type="GO" id="GO:0140359">
    <property type="term" value="F:ABC-type transporter activity"/>
    <property type="evidence" value="ECO:0007669"/>
    <property type="project" value="InterPro"/>
</dbReference>
<dbReference type="OMA" id="TEQPVEM"/>
<evidence type="ECO:0000256" key="4">
    <source>
        <dbReference type="ARBA" id="ARBA00022741"/>
    </source>
</evidence>
<gene>
    <name evidence="11" type="ORF">AMSG_10945</name>
</gene>
<keyword evidence="2" id="KW-0813">Transport</keyword>
<evidence type="ECO:0000313" key="12">
    <source>
        <dbReference type="Proteomes" id="UP000054408"/>
    </source>
</evidence>
<dbReference type="Gene3D" id="3.40.50.300">
    <property type="entry name" value="P-loop containing nucleotide triphosphate hydrolases"/>
    <property type="match status" value="1"/>
</dbReference>
<comment type="subcellular location">
    <subcellularLocation>
        <location evidence="1">Membrane</location>
        <topology evidence="1">Multi-pass membrane protein</topology>
    </subcellularLocation>
</comment>
<protein>
    <submittedName>
        <fullName evidence="11">Abcg4 protein</fullName>
    </submittedName>
</protein>
<name>A0A0L0DUW2_THETB</name>
<feature type="transmembrane region" description="Helical" evidence="9">
    <location>
        <begin position="530"/>
        <end position="556"/>
    </location>
</feature>
<dbReference type="InterPro" id="IPR050352">
    <property type="entry name" value="ABCG_transporters"/>
</dbReference>
<dbReference type="STRING" id="461836.A0A0L0DUW2"/>
<evidence type="ECO:0000313" key="11">
    <source>
        <dbReference type="EMBL" id="KNC55303.1"/>
    </source>
</evidence>
<dbReference type="eggNOG" id="KOG0061">
    <property type="taxonomic scope" value="Eukaryota"/>
</dbReference>
<dbReference type="PROSITE" id="PS50893">
    <property type="entry name" value="ABC_TRANSPORTER_2"/>
    <property type="match status" value="1"/>
</dbReference>
<dbReference type="Pfam" id="PF00005">
    <property type="entry name" value="ABC_tran"/>
    <property type="match status" value="1"/>
</dbReference>
<dbReference type="AlphaFoldDB" id="A0A0L0DUW2"/>
<dbReference type="InterPro" id="IPR003439">
    <property type="entry name" value="ABC_transporter-like_ATP-bd"/>
</dbReference>
<feature type="transmembrane region" description="Helical" evidence="9">
    <location>
        <begin position="470"/>
        <end position="490"/>
    </location>
</feature>
<evidence type="ECO:0000256" key="6">
    <source>
        <dbReference type="ARBA" id="ARBA00022989"/>
    </source>
</evidence>
<feature type="compositionally biased region" description="Low complexity" evidence="8">
    <location>
        <begin position="1"/>
        <end position="27"/>
    </location>
</feature>
<dbReference type="GO" id="GO:0016887">
    <property type="term" value="F:ATP hydrolysis activity"/>
    <property type="evidence" value="ECO:0007669"/>
    <property type="project" value="InterPro"/>
</dbReference>
<dbReference type="PANTHER" id="PTHR48041">
    <property type="entry name" value="ABC TRANSPORTER G FAMILY MEMBER 28"/>
    <property type="match status" value="1"/>
</dbReference>
<dbReference type="SMART" id="SM00382">
    <property type="entry name" value="AAA"/>
    <property type="match status" value="1"/>
</dbReference>
<dbReference type="RefSeq" id="XP_013753123.1">
    <property type="nucleotide sequence ID" value="XM_013897669.1"/>
</dbReference>
<dbReference type="SUPFAM" id="SSF52540">
    <property type="entry name" value="P-loop containing nucleoside triphosphate hydrolases"/>
    <property type="match status" value="1"/>
</dbReference>
<accession>A0A0L0DUW2</accession>
<dbReference type="GeneID" id="25569044"/>
<dbReference type="GO" id="GO:0005524">
    <property type="term" value="F:ATP binding"/>
    <property type="evidence" value="ECO:0007669"/>
    <property type="project" value="UniProtKB-KW"/>
</dbReference>
<dbReference type="PANTHER" id="PTHR48041:SF139">
    <property type="entry name" value="PROTEIN SCARLET"/>
    <property type="match status" value="1"/>
</dbReference>
<dbReference type="InterPro" id="IPR003593">
    <property type="entry name" value="AAA+_ATPase"/>
</dbReference>
<reference evidence="11 12" key="1">
    <citation type="submission" date="2010-05" db="EMBL/GenBank/DDBJ databases">
        <title>The Genome Sequence of Thecamonas trahens ATCC 50062.</title>
        <authorList>
            <consortium name="The Broad Institute Genome Sequencing Platform"/>
            <person name="Russ C."/>
            <person name="Cuomo C."/>
            <person name="Shea T."/>
            <person name="Young S.K."/>
            <person name="Zeng Q."/>
            <person name="Koehrsen M."/>
            <person name="Haas B."/>
            <person name="Borodovsky M."/>
            <person name="Guigo R."/>
            <person name="Alvarado L."/>
            <person name="Berlin A."/>
            <person name="Bochicchio J."/>
            <person name="Borenstein D."/>
            <person name="Chapman S."/>
            <person name="Chen Z."/>
            <person name="Freedman E."/>
            <person name="Gellesch M."/>
            <person name="Goldberg J."/>
            <person name="Griggs A."/>
            <person name="Gujja S."/>
            <person name="Heilman E."/>
            <person name="Heiman D."/>
            <person name="Hepburn T."/>
            <person name="Howarth C."/>
            <person name="Jen D."/>
            <person name="Larson L."/>
            <person name="Mehta T."/>
            <person name="Park D."/>
            <person name="Pearson M."/>
            <person name="Roberts A."/>
            <person name="Saif S."/>
            <person name="Shenoy N."/>
            <person name="Sisk P."/>
            <person name="Stolte C."/>
            <person name="Sykes S."/>
            <person name="Thomson T."/>
            <person name="Walk T."/>
            <person name="White J."/>
            <person name="Yandava C."/>
            <person name="Burger G."/>
            <person name="Gray M.W."/>
            <person name="Holland P.W.H."/>
            <person name="King N."/>
            <person name="Lang F.B.F."/>
            <person name="Roger A.J."/>
            <person name="Ruiz-Trillo I."/>
            <person name="Lander E."/>
            <person name="Nusbaum C."/>
        </authorList>
    </citation>
    <scope>NUCLEOTIDE SEQUENCE [LARGE SCALE GENOMIC DNA]</scope>
    <source>
        <strain evidence="11 12">ATCC 50062</strain>
    </source>
</reference>
<dbReference type="GO" id="GO:0005886">
    <property type="term" value="C:plasma membrane"/>
    <property type="evidence" value="ECO:0007669"/>
    <property type="project" value="TreeGrafter"/>
</dbReference>
<keyword evidence="3 9" id="KW-0812">Transmembrane</keyword>
<feature type="transmembrane region" description="Helical" evidence="9">
    <location>
        <begin position="497"/>
        <end position="518"/>
    </location>
</feature>
<keyword evidence="4" id="KW-0547">Nucleotide-binding</keyword>
<evidence type="ECO:0000256" key="7">
    <source>
        <dbReference type="ARBA" id="ARBA00023136"/>
    </source>
</evidence>
<evidence type="ECO:0000259" key="10">
    <source>
        <dbReference type="PROSITE" id="PS50893"/>
    </source>
</evidence>
<feature type="region of interest" description="Disordered" evidence="8">
    <location>
        <begin position="1"/>
        <end position="32"/>
    </location>
</feature>
<feature type="transmembrane region" description="Helical" evidence="9">
    <location>
        <begin position="419"/>
        <end position="441"/>
    </location>
</feature>
<feature type="transmembrane region" description="Helical" evidence="9">
    <location>
        <begin position="621"/>
        <end position="643"/>
    </location>
</feature>
<evidence type="ECO:0000256" key="9">
    <source>
        <dbReference type="SAM" id="Phobius"/>
    </source>
</evidence>
<evidence type="ECO:0000256" key="3">
    <source>
        <dbReference type="ARBA" id="ARBA00022692"/>
    </source>
</evidence>
<sequence length="652" mass="70862">MSSTSYTSSSADSAASGPASGSESDSYTFVTAGSSNENDEEIVLEFNNIKVWVENFKATKADGSTEVIKRRDILRGVSGKVESGQMTMLMGASGAGKTTLFNVLAGRAHTVESSGSILVNGKHFGLAEFQEISAYVTQDATFLNSMTPDDILGFRANMLLPYSMSAEEKQARVDDVIELLGLEEVRNVRLGEPGVSARGLNFVQRKKLNVAAALLVKPRILFVDEPTTGLDAAMAKSVMLSLQRVANSRKLVVFCTIHQPSVFVYNLFDQALIMALGQIAYSGSVDNIVPHLDKLGYECDEFKNPADHVIQVLDSRDGDEKRVQKLIDAYHADASSSSSYAGPSEVVAEINDDGAPMTRSDRIPWYGRMYQLTKRALKVTLYNDKALKASVGQAIVFGILIGIIYSLDNSQAGATDRVGLLFLTTTNAIFLSLQGSVFVLIAERAVFLREVADGIYSMPAYLVSKVASDLPFQVLYQLLFSVIVYFTTGLQQSLGRFLIFVLVQSLVALVGSNLGLVLSAFTGDAATSTALAPVIIAPSMMTAGVLISTEAIPVFLRWLKHVSILRYAFTALLLNEAEDALVFHCTPELQLPNGLCPINTGNELIAQRNANQEPTGIWSRVFILVGFYVFTVFVAYLGLLFSVRNQRKTKRS</sequence>